<proteinExistence type="predicted"/>
<gene>
    <name evidence="1" type="ORF">LCGC14_0457170</name>
</gene>
<accession>A0A0F9SZ22</accession>
<reference evidence="1" key="1">
    <citation type="journal article" date="2015" name="Nature">
        <title>Complex archaea that bridge the gap between prokaryotes and eukaryotes.</title>
        <authorList>
            <person name="Spang A."/>
            <person name="Saw J.H."/>
            <person name="Jorgensen S.L."/>
            <person name="Zaremba-Niedzwiedzka K."/>
            <person name="Martijn J."/>
            <person name="Lind A.E."/>
            <person name="van Eijk R."/>
            <person name="Schleper C."/>
            <person name="Guy L."/>
            <person name="Ettema T.J."/>
        </authorList>
    </citation>
    <scope>NUCLEOTIDE SEQUENCE</scope>
</reference>
<organism evidence="1">
    <name type="scientific">marine sediment metagenome</name>
    <dbReference type="NCBI Taxonomy" id="412755"/>
    <lineage>
        <taxon>unclassified sequences</taxon>
        <taxon>metagenomes</taxon>
        <taxon>ecological metagenomes</taxon>
    </lineage>
</organism>
<sequence length="231" mass="27087">MKRKPIHILAGLINAMNSLDKDHEYSINEIHEKTNYHWNTVSDYIKLIILTKEFSPNFEIDEKSNGIIITKESPYFKNFNIFEQFLLYLFKSKAFNEESAINKNKIVLSDRSELNPNEEFKAFIKYTSNNGLYLTLKGKFRAQGILASIYSDMCDYIENKPKIPLKKLSKVWLLNFYENNQSLVEQKMTPKKIRSEPKVELEENRLEDYESLLAIYNKPTPTHKISTESIA</sequence>
<dbReference type="EMBL" id="LAZR01000464">
    <property type="protein sequence ID" value="KKN67837.1"/>
    <property type="molecule type" value="Genomic_DNA"/>
</dbReference>
<comment type="caution">
    <text evidence="1">The sequence shown here is derived from an EMBL/GenBank/DDBJ whole genome shotgun (WGS) entry which is preliminary data.</text>
</comment>
<name>A0A0F9SZ22_9ZZZZ</name>
<evidence type="ECO:0000313" key="1">
    <source>
        <dbReference type="EMBL" id="KKN67837.1"/>
    </source>
</evidence>
<dbReference type="AlphaFoldDB" id="A0A0F9SZ22"/>
<protein>
    <submittedName>
        <fullName evidence="1">Uncharacterized protein</fullName>
    </submittedName>
</protein>